<proteinExistence type="predicted"/>
<gene>
    <name evidence="1" type="ORF">DERYTH_LOCUS5931</name>
</gene>
<organism evidence="1 2">
    <name type="scientific">Dentiscutata erythropus</name>
    <dbReference type="NCBI Taxonomy" id="1348616"/>
    <lineage>
        <taxon>Eukaryota</taxon>
        <taxon>Fungi</taxon>
        <taxon>Fungi incertae sedis</taxon>
        <taxon>Mucoromycota</taxon>
        <taxon>Glomeromycotina</taxon>
        <taxon>Glomeromycetes</taxon>
        <taxon>Diversisporales</taxon>
        <taxon>Gigasporaceae</taxon>
        <taxon>Dentiscutata</taxon>
    </lineage>
</organism>
<dbReference type="EMBL" id="CAJVPY010002572">
    <property type="protein sequence ID" value="CAG8565192.1"/>
    <property type="molecule type" value="Genomic_DNA"/>
</dbReference>
<dbReference type="AlphaFoldDB" id="A0A9N9BGP5"/>
<evidence type="ECO:0000313" key="1">
    <source>
        <dbReference type="EMBL" id="CAG8565192.1"/>
    </source>
</evidence>
<protein>
    <submittedName>
        <fullName evidence="1">1632_t:CDS:1</fullName>
    </submittedName>
</protein>
<name>A0A9N9BGP5_9GLOM</name>
<evidence type="ECO:0000313" key="2">
    <source>
        <dbReference type="Proteomes" id="UP000789405"/>
    </source>
</evidence>
<dbReference type="Proteomes" id="UP000789405">
    <property type="component" value="Unassembled WGS sequence"/>
</dbReference>
<reference evidence="1" key="1">
    <citation type="submission" date="2021-06" db="EMBL/GenBank/DDBJ databases">
        <authorList>
            <person name="Kallberg Y."/>
            <person name="Tangrot J."/>
            <person name="Rosling A."/>
        </authorList>
    </citation>
    <scope>NUCLEOTIDE SEQUENCE</scope>
    <source>
        <strain evidence="1">MA453B</strain>
    </source>
</reference>
<dbReference type="OrthoDB" id="2278241at2759"/>
<accession>A0A9N9BGP5</accession>
<sequence>MEGMIDTAIVTIQRPFLAFYQKTKGHNIIATRLDYIFVEEQYAQCCKKTCTRFGNSDHLLVESELTFGKNISRSGQRCWDLFKNKLQSILKTTRTPQGSKNIIRRLNKKITRLENKIAEDQNLLDLQLVVKKLKGKLQDELTELANKWQIWSKAKWIESAARGVINLDSENWPWRLKEIKLTGVLGIEFKIQKNWMNIKWVDNKRKNIFWRLQHGALLLEYRLLHIIQNDNGECLECPEELQTLTHFSLNCKTAQMARWGGNPIPQPILPHVVNNRINKKIKTLSAKMGMLDYATYKSMSVDTIDEHN</sequence>
<comment type="caution">
    <text evidence="1">The sequence shown here is derived from an EMBL/GenBank/DDBJ whole genome shotgun (WGS) entry which is preliminary data.</text>
</comment>
<keyword evidence="2" id="KW-1185">Reference proteome</keyword>